<evidence type="ECO:0000259" key="3">
    <source>
        <dbReference type="PROSITE" id="PS50102"/>
    </source>
</evidence>
<dbReference type="InterPro" id="IPR012677">
    <property type="entry name" value="Nucleotide-bd_a/b_plait_sf"/>
</dbReference>
<dbReference type="PANTHER" id="PTHR33116">
    <property type="entry name" value="REVERSE TRANSCRIPTASE ZINC-BINDING DOMAIN-CONTAINING PROTEIN-RELATED-RELATED"/>
    <property type="match status" value="1"/>
</dbReference>
<dbReference type="Pfam" id="PF13966">
    <property type="entry name" value="zf-RVT"/>
    <property type="match status" value="1"/>
</dbReference>
<dbReference type="Pfam" id="PF00078">
    <property type="entry name" value="RVT_1"/>
    <property type="match status" value="1"/>
</dbReference>
<dbReference type="InterPro" id="IPR000504">
    <property type="entry name" value="RRM_dom"/>
</dbReference>
<keyword evidence="1" id="KW-0694">RNA-binding</keyword>
<feature type="domain" description="RRM" evidence="3">
    <location>
        <begin position="35"/>
        <end position="112"/>
    </location>
</feature>
<dbReference type="InterPro" id="IPR036691">
    <property type="entry name" value="Endo/exonu/phosph_ase_sf"/>
</dbReference>
<dbReference type="InterPro" id="IPR026960">
    <property type="entry name" value="RVT-Znf"/>
</dbReference>
<proteinExistence type="predicted"/>
<dbReference type="Gene3D" id="3.60.10.10">
    <property type="entry name" value="Endonuclease/exonuclease/phosphatase"/>
    <property type="match status" value="1"/>
</dbReference>
<evidence type="ECO:0000256" key="2">
    <source>
        <dbReference type="SAM" id="MobiDB-lite"/>
    </source>
</evidence>
<dbReference type="InterPro" id="IPR035979">
    <property type="entry name" value="RBD_domain_sf"/>
</dbReference>
<accession>A0A2Z6PE90</accession>
<gene>
    <name evidence="5" type="ORF">TSUD_386940</name>
</gene>
<feature type="compositionally biased region" description="Basic and acidic residues" evidence="2">
    <location>
        <begin position="1"/>
        <end position="20"/>
    </location>
</feature>
<dbReference type="GO" id="GO:0003824">
    <property type="term" value="F:catalytic activity"/>
    <property type="evidence" value="ECO:0007669"/>
    <property type="project" value="InterPro"/>
</dbReference>
<dbReference type="CDD" id="cd00590">
    <property type="entry name" value="RRM_SF"/>
    <property type="match status" value="1"/>
</dbReference>
<dbReference type="PANTHER" id="PTHR33116:SF78">
    <property type="entry name" value="OS12G0587133 PROTEIN"/>
    <property type="match status" value="1"/>
</dbReference>
<reference evidence="6" key="1">
    <citation type="journal article" date="2017" name="Front. Plant Sci.">
        <title>Climate Clever Clovers: New Paradigm to Reduce the Environmental Footprint of Ruminants by Breeding Low Methanogenic Forages Utilizing Haplotype Variation.</title>
        <authorList>
            <person name="Kaur P."/>
            <person name="Appels R."/>
            <person name="Bayer P.E."/>
            <person name="Keeble-Gagnere G."/>
            <person name="Wang J."/>
            <person name="Hirakawa H."/>
            <person name="Shirasawa K."/>
            <person name="Vercoe P."/>
            <person name="Stefanova K."/>
            <person name="Durmic Z."/>
            <person name="Nichols P."/>
            <person name="Revell C."/>
            <person name="Isobe S.N."/>
            <person name="Edwards D."/>
            <person name="Erskine W."/>
        </authorList>
    </citation>
    <scope>NUCLEOTIDE SEQUENCE [LARGE SCALE GENOMIC DNA]</scope>
    <source>
        <strain evidence="6">cv. Daliak</strain>
    </source>
</reference>
<feature type="region of interest" description="Disordered" evidence="2">
    <location>
        <begin position="1"/>
        <end position="24"/>
    </location>
</feature>
<dbReference type="PROSITE" id="PS50878">
    <property type="entry name" value="RT_POL"/>
    <property type="match status" value="1"/>
</dbReference>
<dbReference type="OrthoDB" id="1435533at2759"/>
<keyword evidence="6" id="KW-1185">Reference proteome</keyword>
<dbReference type="PROSITE" id="PS50102">
    <property type="entry name" value="RRM"/>
    <property type="match status" value="1"/>
</dbReference>
<evidence type="ECO:0000256" key="1">
    <source>
        <dbReference type="PROSITE-ProRule" id="PRU00176"/>
    </source>
</evidence>
<organism evidence="5 6">
    <name type="scientific">Trifolium subterraneum</name>
    <name type="common">Subterranean clover</name>
    <dbReference type="NCBI Taxonomy" id="3900"/>
    <lineage>
        <taxon>Eukaryota</taxon>
        <taxon>Viridiplantae</taxon>
        <taxon>Streptophyta</taxon>
        <taxon>Embryophyta</taxon>
        <taxon>Tracheophyta</taxon>
        <taxon>Spermatophyta</taxon>
        <taxon>Magnoliopsida</taxon>
        <taxon>eudicotyledons</taxon>
        <taxon>Gunneridae</taxon>
        <taxon>Pentapetalae</taxon>
        <taxon>rosids</taxon>
        <taxon>fabids</taxon>
        <taxon>Fabales</taxon>
        <taxon>Fabaceae</taxon>
        <taxon>Papilionoideae</taxon>
        <taxon>50 kb inversion clade</taxon>
        <taxon>NPAAA clade</taxon>
        <taxon>Hologalegina</taxon>
        <taxon>IRL clade</taxon>
        <taxon>Trifolieae</taxon>
        <taxon>Trifolium</taxon>
    </lineage>
</organism>
<dbReference type="Pfam" id="PF03372">
    <property type="entry name" value="Exo_endo_phos"/>
    <property type="match status" value="1"/>
</dbReference>
<dbReference type="InterPro" id="IPR005135">
    <property type="entry name" value="Endo/exonuclease/phosphatase"/>
</dbReference>
<evidence type="ECO:0000313" key="6">
    <source>
        <dbReference type="Proteomes" id="UP000242715"/>
    </source>
</evidence>
<dbReference type="Gene3D" id="3.30.70.330">
    <property type="match status" value="1"/>
</dbReference>
<dbReference type="SUPFAM" id="SSF56219">
    <property type="entry name" value="DNase I-like"/>
    <property type="match status" value="1"/>
</dbReference>
<sequence>MRENLVREGVGKGKGGEGSRARPSGFVHRLNQEATSYFITNFPEEVKVVDLWARFARFGRVGEVYIPNKVDKQGHRFGFVKFREVSDAKELLRRISDIWMGSFRLRVNLAKPRKNALPLADMGEQRKDSPKAKVQNHASVERSFKNALVSESMEGEVVGCYQGTVDGAQRRSGVVWEVEVEDEVVTKLGGAYVGYLVVDMDAITIQNQFRMDGFQTLKVVPWSSALVSNQRVTWIRCFGVPLHAWGVDLFRAITFKFGRFIYIDEQTKLMSRCDVARVKISSGETKLIDSSMEVKVQGQRFGIRIVEELGGWEVGGRCSCRRRDEEDDCLSKASSYGGASVVAVAERLSETDSDADVSESCQMLLEVGKRGGGGKGIVGSVGVSKDNRGGESDFNPNLLGKPEKLVEVLVNSDGDKRKGLTLVESAGADSTAVRDCVGSPLDPFKGTTCDAIGFVEDRDDVVCQTSVGIPVEVCGPAHCGKDVPLCISVKGGKELQGRGLPQVLRTKKGDLNVFGLTNSGPSNYPFEVQADLENENTQAQVVDSIESLDTGHDLTEGVGSNLGAGKVTKEFQFRSKKVQNKHLPSKNFSNLPLNMLRKLPGSFYGARKVKKRRGPSKGRGCKIGEASISVSDPILCSGEGVTQTMSANNDPANAGFELEVVLPFQSGEGQRRSSSGLVGDPGAGILVEGGGFVVEDSSIGGGLNYLGENNQLRSKEVIEAKKLIAINEELGLTFYDCEGEDVERMVAMELRDRAEKNGRKVKELVRAEKLEFLALQETKLESFLESVPQSLWGSEDCEWACLSAVGNSGGLLSIWKKSLFSVVFTFTGHGFVGVCLDVLQDQSRCFVINVYAKCNLVDKRRLWGEILMSRMGFGGGCWCVLGDFNAVREANERRGVGNVLVNSQYREMAEFDAFVEELEMVDMPIIGRRFTWFHPNGVAMSRLDRVFLSSEWVSKWVNPNVWVLSRDVSDHCPLVVRYNNLDWGSKPFRFNNFWLQNKSFKELVVQTWESQMFSGWMGFVLKNRLKGLKACIKGWSAEVYGKVEEKKKHLIEKIIEFDLRSETMGISSEEVTVRKRLFDELWILLKSIDASIFQRSRAKWLKEGDVNSRYFHFCVNARRRSNSILALRTPIGWVEGPVRVREAVVTFFKRHFDNEMWNRPLLEGVVLPTLNEESKTLLVETFSLGEIEAVVMASDGSKCPGPDGFNFAFIKEFWGLLRSDIRILFDQFYANDCIPNCLMSYFLTLVPKIKSPQCLGDFRPISLLGCLYKLLAKVLAARLARVIGPLIPNTQTAFLKGRQLVEGVVVVNEVIDYAKKMGKECLILKVDFEKAYDSVDWGFMDFMLQKFGFCLKWRAWMRACVCAGKMSVLVNGCPTEEINIRRGLKQGDPLAPLLFLLVAEGMGALMRRAVDLNRFKPFIVGRDGVPVSILQYADDILCIGEATVGNLWTLKAILRGFEMASGLKVNFWKSCLIRVNVSDEFLGMATNFLNCRRGLIPFNYLGLPVGANPRKLKTWEPMLKAIKGRLGTWGNKHVSLGGRIVMINAVLSAIPVFYLSFLKMPVKVWKEVVKLQRGFLWGGLSKKNRICWVKWNDICKPKKEAGLGIRDLRVVNISLLTKWRWKLLSQQSEVWKDVVAAKYGQLIIGKEKLVGPDFPRMASTWWKDICNLDKDSNWFVEAVEKKVGNGKLTAFWTDIWIGDQPLQQRFPRIYGISNQKDSTVYHMGKWEGNRWRWEFNWHLWLWRENTEDGFSVKACYVMLQNKFSVRRVMEPFEEFVFSKIWKCGAPSKVCAFSWKLLWDRIQTKENLHKRRILLQQQTNCVLCRVAVETSVHLFLHCELVSKVWYEVMNWLGLVVIIPHNLMWWITLNANLGIGSLEECRSRRVCYTSGGGVLLTVFIDKWLGVV</sequence>
<dbReference type="GO" id="GO:0003723">
    <property type="term" value="F:RNA binding"/>
    <property type="evidence" value="ECO:0007669"/>
    <property type="project" value="UniProtKB-UniRule"/>
</dbReference>
<dbReference type="Pfam" id="PF00076">
    <property type="entry name" value="RRM_1"/>
    <property type="match status" value="1"/>
</dbReference>
<dbReference type="EMBL" id="DF974343">
    <property type="protein sequence ID" value="GAU47735.1"/>
    <property type="molecule type" value="Genomic_DNA"/>
</dbReference>
<feature type="domain" description="Reverse transcriptase" evidence="4">
    <location>
        <begin position="1227"/>
        <end position="1486"/>
    </location>
</feature>
<evidence type="ECO:0000313" key="5">
    <source>
        <dbReference type="EMBL" id="GAU47735.1"/>
    </source>
</evidence>
<evidence type="ECO:0000259" key="4">
    <source>
        <dbReference type="PROSITE" id="PS50878"/>
    </source>
</evidence>
<name>A0A2Z6PE90_TRISU</name>
<dbReference type="InterPro" id="IPR000477">
    <property type="entry name" value="RT_dom"/>
</dbReference>
<dbReference type="SUPFAM" id="SSF54928">
    <property type="entry name" value="RNA-binding domain, RBD"/>
    <property type="match status" value="1"/>
</dbReference>
<evidence type="ECO:0008006" key="7">
    <source>
        <dbReference type="Google" id="ProtNLM"/>
    </source>
</evidence>
<dbReference type="Proteomes" id="UP000242715">
    <property type="component" value="Unassembled WGS sequence"/>
</dbReference>
<protein>
    <recommendedName>
        <fullName evidence="7">Reverse transcriptase domain-containing protein</fullName>
    </recommendedName>
</protein>
<dbReference type="SMART" id="SM00360">
    <property type="entry name" value="RRM"/>
    <property type="match status" value="1"/>
</dbReference>
<dbReference type="CDD" id="cd01650">
    <property type="entry name" value="RT_nLTR_like"/>
    <property type="match status" value="1"/>
</dbReference>